<accession>A0A6A5FXU2</accession>
<dbReference type="SUPFAM" id="SSF48431">
    <property type="entry name" value="Lipovitellin-phosvitin complex, superhelical domain"/>
    <property type="match status" value="1"/>
</dbReference>
<dbReference type="GO" id="GO:0005576">
    <property type="term" value="C:extracellular region"/>
    <property type="evidence" value="ECO:0007669"/>
    <property type="project" value="UniProtKB-SubCell"/>
</dbReference>
<dbReference type="RefSeq" id="XP_053579202.1">
    <property type="nucleotide sequence ID" value="XM_053735636.1"/>
</dbReference>
<evidence type="ECO:0000313" key="9">
    <source>
        <dbReference type="Proteomes" id="UP000483820"/>
    </source>
</evidence>
<keyword evidence="4" id="KW-0758">Storage protein</keyword>
<dbReference type="EMBL" id="WUAV01000006">
    <property type="protein sequence ID" value="KAF1747480.1"/>
    <property type="molecule type" value="Genomic_DNA"/>
</dbReference>
<dbReference type="PROSITE" id="PS51211">
    <property type="entry name" value="VITELLOGENIN"/>
    <property type="match status" value="1"/>
</dbReference>
<proteinExistence type="predicted"/>
<dbReference type="GO" id="GO:0005319">
    <property type="term" value="F:lipid transporter activity"/>
    <property type="evidence" value="ECO:0007669"/>
    <property type="project" value="InterPro"/>
</dbReference>
<sequence>MTISHLDTKWKFKKLFELIRKLTLLQRLHFWPFLGLWSVESRTYSLFGEKVRSEAGEAAIAKATSQEHEQNTPETVHLIARAVGFLRMCNISELKKVHTTIYTNSEIKAQSVMETCLAVAGTKNTVQHLIHHIQKKTISPLRAAELLKSIQETLFSSEHIADLLIELAQSPLAKGYEPLRQSAWLAAGSVVRGFASMTQDLPLARPATHQFKEKYIRVFMQHFRSAESTYEKVLALKTLGNAGIDMSVNELVQLIQDTRQPLAIRTEAVDALRLLKDVMPRKIQKVLLPVYKNLQNKPELRMAALWRMMETLPEEPVLAHIVSQMEKESNQHVAAFTYNVIRQFASSTNPCTQSLTVRCSNILLFTRYQPQEQNLSTYAQLPIFQSDMLSGVQFDFATIFEKNSFLPKEIHAFFESLFGDNWLRNKTLHKSSSRPSRDFPFTENSPMNSVPVVFNPEFRCSKRS</sequence>
<dbReference type="PANTHER" id="PTHR23345">
    <property type="entry name" value="VITELLOGENIN-RELATED"/>
    <property type="match status" value="1"/>
</dbReference>
<evidence type="ECO:0000256" key="3">
    <source>
        <dbReference type="ARBA" id="ARBA00022729"/>
    </source>
</evidence>
<dbReference type="FunFam" id="1.25.10.20:FF:000003">
    <property type="entry name" value="Vitellogenin C"/>
    <property type="match status" value="1"/>
</dbReference>
<feature type="domain" description="Vitellogenin" evidence="7">
    <location>
        <begin position="1"/>
        <end position="410"/>
    </location>
</feature>
<dbReference type="Gene3D" id="1.25.10.20">
    <property type="entry name" value="Vitellinogen, superhelical"/>
    <property type="match status" value="1"/>
</dbReference>
<dbReference type="CTD" id="78777737"/>
<dbReference type="InterPro" id="IPR050733">
    <property type="entry name" value="Vitellogenin/Apolipophorin"/>
</dbReference>
<evidence type="ECO:0000256" key="4">
    <source>
        <dbReference type="ARBA" id="ARBA00022761"/>
    </source>
</evidence>
<comment type="subcellular location">
    <subcellularLocation>
        <location evidence="1">Secreted</location>
    </subcellularLocation>
</comment>
<evidence type="ECO:0000259" key="7">
    <source>
        <dbReference type="PROSITE" id="PS51211"/>
    </source>
</evidence>
<dbReference type="Proteomes" id="UP000483820">
    <property type="component" value="Chromosome X"/>
</dbReference>
<dbReference type="SMART" id="SM00638">
    <property type="entry name" value="LPD_N"/>
    <property type="match status" value="1"/>
</dbReference>
<evidence type="ECO:0000256" key="5">
    <source>
        <dbReference type="ARBA" id="ARBA00023157"/>
    </source>
</evidence>
<gene>
    <name evidence="8" type="ORF">GCK72_023943</name>
</gene>
<evidence type="ECO:0000256" key="1">
    <source>
        <dbReference type="ARBA" id="ARBA00004613"/>
    </source>
</evidence>
<protein>
    <recommendedName>
        <fullName evidence="7">Vitellogenin domain-containing protein</fullName>
    </recommendedName>
</protein>
<dbReference type="GeneID" id="78777737"/>
<keyword evidence="2" id="KW-0964">Secreted</keyword>
<dbReference type="KEGG" id="crq:GCK72_023943"/>
<keyword evidence="3" id="KW-0732">Signal</keyword>
<comment type="caution">
    <text evidence="6">Lacks conserved residue(s) required for the propagation of feature annotation.</text>
</comment>
<dbReference type="Pfam" id="PF01347">
    <property type="entry name" value="Vitellogenin_N"/>
    <property type="match status" value="1"/>
</dbReference>
<dbReference type="GO" id="GO:0045735">
    <property type="term" value="F:nutrient reservoir activity"/>
    <property type="evidence" value="ECO:0007669"/>
    <property type="project" value="UniProtKB-KW"/>
</dbReference>
<name>A0A6A5FXU2_CAERE</name>
<reference evidence="8 9" key="1">
    <citation type="submission" date="2019-12" db="EMBL/GenBank/DDBJ databases">
        <title>Chromosome-level assembly of the Caenorhabditis remanei genome.</title>
        <authorList>
            <person name="Teterina A.A."/>
            <person name="Willis J.H."/>
            <person name="Phillips P.C."/>
        </authorList>
    </citation>
    <scope>NUCLEOTIDE SEQUENCE [LARGE SCALE GENOMIC DNA]</scope>
    <source>
        <strain evidence="8 9">PX506</strain>
        <tissue evidence="8">Whole organism</tissue>
    </source>
</reference>
<evidence type="ECO:0000256" key="2">
    <source>
        <dbReference type="ARBA" id="ARBA00022525"/>
    </source>
</evidence>
<evidence type="ECO:0000256" key="6">
    <source>
        <dbReference type="PROSITE-ProRule" id="PRU00557"/>
    </source>
</evidence>
<dbReference type="InterPro" id="IPR015255">
    <property type="entry name" value="Vitellinogen_open_b-sht"/>
</dbReference>
<comment type="caution">
    <text evidence="8">The sequence shown here is derived from an EMBL/GenBank/DDBJ whole genome shotgun (WGS) entry which is preliminary data.</text>
</comment>
<dbReference type="Pfam" id="PF09172">
    <property type="entry name" value="Vit_open_b-sht"/>
    <property type="match status" value="1"/>
</dbReference>
<organism evidence="8 9">
    <name type="scientific">Caenorhabditis remanei</name>
    <name type="common">Caenorhabditis vulgaris</name>
    <dbReference type="NCBI Taxonomy" id="31234"/>
    <lineage>
        <taxon>Eukaryota</taxon>
        <taxon>Metazoa</taxon>
        <taxon>Ecdysozoa</taxon>
        <taxon>Nematoda</taxon>
        <taxon>Chromadorea</taxon>
        <taxon>Rhabditida</taxon>
        <taxon>Rhabditina</taxon>
        <taxon>Rhabditomorpha</taxon>
        <taxon>Rhabditoidea</taxon>
        <taxon>Rhabditidae</taxon>
        <taxon>Peloderinae</taxon>
        <taxon>Caenorhabditis</taxon>
    </lineage>
</organism>
<evidence type="ECO:0000313" key="8">
    <source>
        <dbReference type="EMBL" id="KAF1747480.1"/>
    </source>
</evidence>
<dbReference type="InterPro" id="IPR001747">
    <property type="entry name" value="Vitellogenin_N"/>
</dbReference>
<dbReference type="AlphaFoldDB" id="A0A6A5FXU2"/>
<dbReference type="InterPro" id="IPR011030">
    <property type="entry name" value="Lipovitellin_superhlx_dom"/>
</dbReference>
<dbReference type="PANTHER" id="PTHR23345:SF8">
    <property type="entry name" value="VITELLOGENIN-3-RELATED"/>
    <property type="match status" value="1"/>
</dbReference>
<keyword evidence="5" id="KW-1015">Disulfide bond</keyword>